<dbReference type="InterPro" id="IPR019196">
    <property type="entry name" value="ABC_transp_unknown"/>
</dbReference>
<dbReference type="EMBL" id="JAVAIL010000001">
    <property type="protein sequence ID" value="MDP4538894.1"/>
    <property type="molecule type" value="Genomic_DNA"/>
</dbReference>
<feature type="chain" id="PRO_5045842049" evidence="1">
    <location>
        <begin position="18"/>
        <end position="245"/>
    </location>
</feature>
<feature type="signal peptide" evidence="1">
    <location>
        <begin position="1"/>
        <end position="17"/>
    </location>
</feature>
<name>A0ABT9H6E9_9SPHN</name>
<evidence type="ECO:0000313" key="4">
    <source>
        <dbReference type="Proteomes" id="UP001235664"/>
    </source>
</evidence>
<sequence>MRLLLASALLACSACGASPDTGGGAVEAQRTPLGLSSTLPIYWQESPDFATLLKAEGESGWVRQALEARFDLVPLDVLSSEALAPLDHLLLAQPRALSPAENVALDEWVRAGGRLLLFADPMLTSHSQFAIGDPRRPQDVALLSPILARWGLELTFDTTQPQGERIEEAFEMAIPVDLAGAWVPFASEAPGECAIVASGIAARCRIGKGQVFLLADAALLDGEEDPDPSRRRAMLDGLLDQSLLR</sequence>
<dbReference type="Pfam" id="PF09822">
    <property type="entry name" value="ABC_transp_aux"/>
    <property type="match status" value="1"/>
</dbReference>
<dbReference type="Proteomes" id="UP001235664">
    <property type="component" value="Unassembled WGS sequence"/>
</dbReference>
<accession>A0ABT9H6E9</accession>
<evidence type="ECO:0000313" key="3">
    <source>
        <dbReference type="EMBL" id="MDP4538894.1"/>
    </source>
</evidence>
<reference evidence="3 4" key="1">
    <citation type="submission" date="2023-08" db="EMBL/GenBank/DDBJ databases">
        <title>genomic of DY56.</title>
        <authorList>
            <person name="Wang Y."/>
        </authorList>
    </citation>
    <scope>NUCLEOTIDE SEQUENCE [LARGE SCALE GENOMIC DNA]</scope>
    <source>
        <strain evidence="3 4">DY56-A-20</strain>
    </source>
</reference>
<proteinExistence type="predicted"/>
<evidence type="ECO:0000256" key="1">
    <source>
        <dbReference type="SAM" id="SignalP"/>
    </source>
</evidence>
<dbReference type="InterPro" id="IPR029062">
    <property type="entry name" value="Class_I_gatase-like"/>
</dbReference>
<feature type="domain" description="ABC-type uncharacterised transport system" evidence="2">
    <location>
        <begin position="62"/>
        <end position="157"/>
    </location>
</feature>
<dbReference type="RefSeq" id="WP_305929005.1">
    <property type="nucleotide sequence ID" value="NZ_JAVAIL010000001.1"/>
</dbReference>
<protein>
    <submittedName>
        <fullName evidence="3">Gldg family protein</fullName>
    </submittedName>
</protein>
<dbReference type="Gene3D" id="3.40.50.880">
    <property type="match status" value="1"/>
</dbReference>
<keyword evidence="1" id="KW-0732">Signal</keyword>
<dbReference type="SUPFAM" id="SSF52317">
    <property type="entry name" value="Class I glutamine amidotransferase-like"/>
    <property type="match status" value="1"/>
</dbReference>
<keyword evidence="4" id="KW-1185">Reference proteome</keyword>
<organism evidence="3 4">
    <name type="scientific">Qipengyuania benthica</name>
    <dbReference type="NCBI Taxonomy" id="3067651"/>
    <lineage>
        <taxon>Bacteria</taxon>
        <taxon>Pseudomonadati</taxon>
        <taxon>Pseudomonadota</taxon>
        <taxon>Alphaproteobacteria</taxon>
        <taxon>Sphingomonadales</taxon>
        <taxon>Erythrobacteraceae</taxon>
        <taxon>Qipengyuania</taxon>
    </lineage>
</organism>
<comment type="caution">
    <text evidence="3">The sequence shown here is derived from an EMBL/GenBank/DDBJ whole genome shotgun (WGS) entry which is preliminary data.</text>
</comment>
<evidence type="ECO:0000259" key="2">
    <source>
        <dbReference type="Pfam" id="PF09822"/>
    </source>
</evidence>
<gene>
    <name evidence="3" type="ORF">Q9K01_04555</name>
</gene>